<feature type="compositionally biased region" description="Polar residues" evidence="1">
    <location>
        <begin position="24"/>
        <end position="36"/>
    </location>
</feature>
<dbReference type="Pfam" id="PF10454">
    <property type="entry name" value="DUF2458"/>
    <property type="match status" value="1"/>
</dbReference>
<keyword evidence="3" id="KW-1185">Reference proteome</keyword>
<feature type="region of interest" description="Disordered" evidence="1">
    <location>
        <begin position="13"/>
        <end position="89"/>
    </location>
</feature>
<accession>A0A6A7BBW3</accession>
<evidence type="ECO:0000313" key="2">
    <source>
        <dbReference type="EMBL" id="KAF2853011.1"/>
    </source>
</evidence>
<dbReference type="OrthoDB" id="5363415at2759"/>
<evidence type="ECO:0000256" key="1">
    <source>
        <dbReference type="SAM" id="MobiDB-lite"/>
    </source>
</evidence>
<dbReference type="InterPro" id="IPR018858">
    <property type="entry name" value="DUF2458"/>
</dbReference>
<gene>
    <name evidence="2" type="ORF">T440DRAFT_445934</name>
</gene>
<organism evidence="2 3">
    <name type="scientific">Plenodomus tracheiphilus IPT5</name>
    <dbReference type="NCBI Taxonomy" id="1408161"/>
    <lineage>
        <taxon>Eukaryota</taxon>
        <taxon>Fungi</taxon>
        <taxon>Dikarya</taxon>
        <taxon>Ascomycota</taxon>
        <taxon>Pezizomycotina</taxon>
        <taxon>Dothideomycetes</taxon>
        <taxon>Pleosporomycetidae</taxon>
        <taxon>Pleosporales</taxon>
        <taxon>Pleosporineae</taxon>
        <taxon>Leptosphaeriaceae</taxon>
        <taxon>Plenodomus</taxon>
    </lineage>
</organism>
<evidence type="ECO:0000313" key="3">
    <source>
        <dbReference type="Proteomes" id="UP000799423"/>
    </source>
</evidence>
<protein>
    <submittedName>
        <fullName evidence="2">Uncharacterized protein</fullName>
    </submittedName>
</protein>
<name>A0A6A7BBW3_9PLEO</name>
<dbReference type="Proteomes" id="UP000799423">
    <property type="component" value="Unassembled WGS sequence"/>
</dbReference>
<proteinExistence type="predicted"/>
<dbReference type="EMBL" id="MU006297">
    <property type="protein sequence ID" value="KAF2853011.1"/>
    <property type="molecule type" value="Genomic_DNA"/>
</dbReference>
<dbReference type="AlphaFoldDB" id="A0A6A7BBW3"/>
<sequence length="258" mass="28986">MDPNLDLAKILATLANLPKPDPQSYEQQPQEQNAGQSYPAFQDPAHAYPIHPSSAYDQSADPRLVGRRTPQHRQPAPKPQERSSTPLIDPSTITEWKQGLRCVSKLAVQNPYFVAAVRKLMKDQEQNVRAWAGGRARLIEDHRFKRENEQTHRAALSLPGLLTGTALLRTPEREKEELDEYDAKVYRASKAMVESQTSALKVLGVPFFGTKPYLVVQSEEPLGPDGSEPTQLEGKITKEQLLGLQRKMLNHLMELYGD</sequence>
<reference evidence="2" key="1">
    <citation type="submission" date="2020-01" db="EMBL/GenBank/DDBJ databases">
        <authorList>
            <consortium name="DOE Joint Genome Institute"/>
            <person name="Haridas S."/>
            <person name="Albert R."/>
            <person name="Binder M."/>
            <person name="Bloem J."/>
            <person name="Labutti K."/>
            <person name="Salamov A."/>
            <person name="Andreopoulos B."/>
            <person name="Baker S.E."/>
            <person name="Barry K."/>
            <person name="Bills G."/>
            <person name="Bluhm B.H."/>
            <person name="Cannon C."/>
            <person name="Castanera R."/>
            <person name="Culley D.E."/>
            <person name="Daum C."/>
            <person name="Ezra D."/>
            <person name="Gonzalez J.B."/>
            <person name="Henrissat B."/>
            <person name="Kuo A."/>
            <person name="Liang C."/>
            <person name="Lipzen A."/>
            <person name="Lutzoni F."/>
            <person name="Magnuson J."/>
            <person name="Mondo S."/>
            <person name="Nolan M."/>
            <person name="Ohm R."/>
            <person name="Pangilinan J."/>
            <person name="Park H.-J."/>
            <person name="Ramirez L."/>
            <person name="Alfaro M."/>
            <person name="Sun H."/>
            <person name="Tritt A."/>
            <person name="Yoshinaga Y."/>
            <person name="Zwiers L.-H."/>
            <person name="Turgeon B.G."/>
            <person name="Goodwin S.B."/>
            <person name="Spatafora J.W."/>
            <person name="Crous P.W."/>
            <person name="Grigoriev I.V."/>
        </authorList>
    </citation>
    <scope>NUCLEOTIDE SEQUENCE</scope>
    <source>
        <strain evidence="2">IPT5</strain>
    </source>
</reference>